<keyword evidence="3" id="KW-1185">Reference proteome</keyword>
<reference evidence="2 3" key="1">
    <citation type="submission" date="2016-11" db="EMBL/GenBank/DDBJ databases">
        <authorList>
            <person name="Jaros S."/>
            <person name="Januszkiewicz K."/>
            <person name="Wedrychowicz H."/>
        </authorList>
    </citation>
    <scope>NUCLEOTIDE SEQUENCE [LARGE SCALE GENOMIC DNA]</scope>
    <source>
        <strain evidence="2 3">DSM 26910</strain>
    </source>
</reference>
<evidence type="ECO:0000259" key="1">
    <source>
        <dbReference type="Pfam" id="PF14488"/>
    </source>
</evidence>
<dbReference type="OrthoDB" id="9773189at2"/>
<dbReference type="STRING" id="1484053.SAMN05444274_11170"/>
<gene>
    <name evidence="2" type="ORF">SAMN05444274_11170</name>
</gene>
<name>A0A1M5F8S4_9BACT</name>
<feature type="domain" description="DUF4434" evidence="1">
    <location>
        <begin position="253"/>
        <end position="523"/>
    </location>
</feature>
<organism evidence="2 3">
    <name type="scientific">Mariniphaga anaerophila</name>
    <dbReference type="NCBI Taxonomy" id="1484053"/>
    <lineage>
        <taxon>Bacteria</taxon>
        <taxon>Pseudomonadati</taxon>
        <taxon>Bacteroidota</taxon>
        <taxon>Bacteroidia</taxon>
        <taxon>Marinilabiliales</taxon>
        <taxon>Prolixibacteraceae</taxon>
        <taxon>Mariniphaga</taxon>
    </lineage>
</organism>
<dbReference type="AlphaFoldDB" id="A0A1M5F8S4"/>
<proteinExistence type="predicted"/>
<protein>
    <recommendedName>
        <fullName evidence="1">DUF4434 domain-containing protein</fullName>
    </recommendedName>
</protein>
<evidence type="ECO:0000313" key="3">
    <source>
        <dbReference type="Proteomes" id="UP000184164"/>
    </source>
</evidence>
<sequence>MKFKFIFFITLLFSLSNCGCKKDVSVNEDEKVEVGVDELLSQTAATKFLNHFDYDCVCYIPTLEHSSVIDVDATFDFDEKIQGFASLKCEYTFPGKSGSGSPETFSVKKVWGTYRSDLSFYPLGISLQVKSATGNKDKLRITLLVQNKAFTLSTDDLMTYSYTDESILNGDGWQRLVIPYSYFQPEKEQFGDLELNRVTGYLITIENGTSEPHTASVHFDAFEQLTSFKPELKKTARFSSIFIQLHAPVNLTTDWESTFYSYQEVGIDTMIIQHATRNREGQGIFHYKGSKLPWMKEEYSWINDMFTAAEKTGMKLIVGLNGGGYPVDKGYAPAYDELLERNKEIIDELYEKFSDSEAMAGWYITEEFHDGVSKGWWKYEDRMLLAHYNQRVAAYAKSKPKKFIVTIAPALWRGRPADMTYGFYKTFFEKTPDIDVLYLQDCGGRCCVDDGDFDVDLPNYYKQIKKACDETGVRFGVDIESFERCSCEGIGYHAKSWAELKDQLDMAGLFTENITQFSWTTFRPGVGAFDEYKKYLQEQGLID</sequence>
<dbReference type="Gene3D" id="3.20.20.80">
    <property type="entry name" value="Glycosidases"/>
    <property type="match status" value="1"/>
</dbReference>
<dbReference type="InterPro" id="IPR017853">
    <property type="entry name" value="GH"/>
</dbReference>
<dbReference type="RefSeq" id="WP_073003245.1">
    <property type="nucleotide sequence ID" value="NZ_FQUM01000011.1"/>
</dbReference>
<dbReference type="EMBL" id="FQUM01000011">
    <property type="protein sequence ID" value="SHF88020.1"/>
    <property type="molecule type" value="Genomic_DNA"/>
</dbReference>
<dbReference type="InterPro" id="IPR027849">
    <property type="entry name" value="DUF4434"/>
</dbReference>
<dbReference type="Pfam" id="PF14488">
    <property type="entry name" value="DUF4434"/>
    <property type="match status" value="1"/>
</dbReference>
<dbReference type="SUPFAM" id="SSF51445">
    <property type="entry name" value="(Trans)glycosidases"/>
    <property type="match status" value="1"/>
</dbReference>
<evidence type="ECO:0000313" key="2">
    <source>
        <dbReference type="EMBL" id="SHF88020.1"/>
    </source>
</evidence>
<accession>A0A1M5F8S4</accession>
<dbReference type="Proteomes" id="UP000184164">
    <property type="component" value="Unassembled WGS sequence"/>
</dbReference>